<sequence>MIPQEILKKVRHIEIITRSLVEDVFSGEYHSIFKGLGMEFSEVREYQPGDDVRSIDWNVTARMGQPYVKKFIEERELTVVFLVDASASGLFGSVDRLKNEFAAELCAVLAFSAIKNNDRVGLVILTDQVEKVVVPKKGRKHVLRVIRELLFFEPRHRGTSLREGLEYLIHVLNRQSVVFVVSDFLDRDYERPLKILAQRHDLILMRICDPRELELPPLGLVRMEDAETGRVEVVDVSSDRVRQEYQRLVEQRRASQESFFKSAGVDFIDLRVGSSYIEPLMGFFRMRERKFR</sequence>
<dbReference type="Gene3D" id="3.40.50.410">
    <property type="entry name" value="von Willebrand factor, type A domain"/>
    <property type="match status" value="1"/>
</dbReference>
<evidence type="ECO:0000313" key="3">
    <source>
        <dbReference type="Proteomes" id="UP000179129"/>
    </source>
</evidence>
<dbReference type="InterPro" id="IPR036465">
    <property type="entry name" value="vWFA_dom_sf"/>
</dbReference>
<name>A0A1F5YQL4_9BACT</name>
<feature type="domain" description="DUF58" evidence="1">
    <location>
        <begin position="42"/>
        <end position="254"/>
    </location>
</feature>
<dbReference type="SUPFAM" id="SSF53300">
    <property type="entry name" value="vWA-like"/>
    <property type="match status" value="1"/>
</dbReference>
<dbReference type="EMBL" id="MFIX01000183">
    <property type="protein sequence ID" value="OGG02469.1"/>
    <property type="molecule type" value="Genomic_DNA"/>
</dbReference>
<accession>A0A1F5YQL4</accession>
<dbReference type="InterPro" id="IPR002881">
    <property type="entry name" value="DUF58"/>
</dbReference>
<dbReference type="PANTHER" id="PTHR33608">
    <property type="entry name" value="BLL2464 PROTEIN"/>
    <property type="match status" value="1"/>
</dbReference>
<dbReference type="Pfam" id="PF01882">
    <property type="entry name" value="DUF58"/>
    <property type="match status" value="1"/>
</dbReference>
<gene>
    <name evidence="2" type="ORF">A3F83_01275</name>
</gene>
<dbReference type="CDD" id="cd00198">
    <property type="entry name" value="vWFA"/>
    <property type="match status" value="1"/>
</dbReference>
<evidence type="ECO:0000259" key="1">
    <source>
        <dbReference type="Pfam" id="PF01882"/>
    </source>
</evidence>
<dbReference type="STRING" id="1817867.A3F83_01275"/>
<organism evidence="2 3">
    <name type="scientific">Candidatus Glassbacteria bacterium RIFCSPLOWO2_12_FULL_58_11</name>
    <dbReference type="NCBI Taxonomy" id="1817867"/>
    <lineage>
        <taxon>Bacteria</taxon>
        <taxon>Candidatus Glassiibacteriota</taxon>
    </lineage>
</organism>
<reference evidence="2 3" key="1">
    <citation type="journal article" date="2016" name="Nat. Commun.">
        <title>Thousands of microbial genomes shed light on interconnected biogeochemical processes in an aquifer system.</title>
        <authorList>
            <person name="Anantharaman K."/>
            <person name="Brown C.T."/>
            <person name="Hug L.A."/>
            <person name="Sharon I."/>
            <person name="Castelle C.J."/>
            <person name="Probst A.J."/>
            <person name="Thomas B.C."/>
            <person name="Singh A."/>
            <person name="Wilkins M.J."/>
            <person name="Karaoz U."/>
            <person name="Brodie E.L."/>
            <person name="Williams K.H."/>
            <person name="Hubbard S.S."/>
            <person name="Banfield J.F."/>
        </authorList>
    </citation>
    <scope>NUCLEOTIDE SEQUENCE [LARGE SCALE GENOMIC DNA]</scope>
</reference>
<proteinExistence type="predicted"/>
<evidence type="ECO:0000313" key="2">
    <source>
        <dbReference type="EMBL" id="OGG02469.1"/>
    </source>
</evidence>
<protein>
    <recommendedName>
        <fullName evidence="1">DUF58 domain-containing protein</fullName>
    </recommendedName>
</protein>
<dbReference type="AlphaFoldDB" id="A0A1F5YQL4"/>
<dbReference type="PANTHER" id="PTHR33608:SF6">
    <property type="entry name" value="BLL2464 PROTEIN"/>
    <property type="match status" value="1"/>
</dbReference>
<comment type="caution">
    <text evidence="2">The sequence shown here is derived from an EMBL/GenBank/DDBJ whole genome shotgun (WGS) entry which is preliminary data.</text>
</comment>
<dbReference type="Proteomes" id="UP000179129">
    <property type="component" value="Unassembled WGS sequence"/>
</dbReference>